<feature type="domain" description="SGNH hydrolase-type esterase" evidence="4">
    <location>
        <begin position="49"/>
        <end position="197"/>
    </location>
</feature>
<accession>A0A916TXB1</accession>
<reference evidence="5" key="2">
    <citation type="submission" date="2020-09" db="EMBL/GenBank/DDBJ databases">
        <authorList>
            <person name="Sun Q."/>
            <person name="Zhou Y."/>
        </authorList>
    </citation>
    <scope>NUCLEOTIDE SEQUENCE</scope>
    <source>
        <strain evidence="5">CGMCC 1.15095</strain>
    </source>
</reference>
<sequence>MHPGKLGPMFTMALAASAIAAPCPAIAATPSTPVSEIAPKQLPALKIILIGDSTTAVLSGWGGAFCSRHVTMWTSCVNMARNGRSSAGYIREGSWALAQAEMHAPAYQKALVLIQFGHNDQPGHPGQETDLSTEFPVYIERYVRETRAAGAIPVLVTPLSRRRFVNGKHENTLVPWSDEIREIAKRMNVPLIDLNAESAAIVSALGPTLANGLAMGSPSRETSAAALDGLSYPDTARKCVCADDRTVPAQSKHPQLGEAGHYFDITHLGTEGAEFFATLIARDLAREMPDVRPWLVLED</sequence>
<comment type="similarity">
    <text evidence="1">Belongs to the 'GDSL' lipolytic enzyme family.</text>
</comment>
<dbReference type="GO" id="GO:0016788">
    <property type="term" value="F:hydrolase activity, acting on ester bonds"/>
    <property type="evidence" value="ECO:0007669"/>
    <property type="project" value="UniProtKB-ARBA"/>
</dbReference>
<dbReference type="Gene3D" id="3.40.50.1110">
    <property type="entry name" value="SGNH hydrolase"/>
    <property type="match status" value="1"/>
</dbReference>
<dbReference type="InterPro" id="IPR013830">
    <property type="entry name" value="SGNH_hydro"/>
</dbReference>
<proteinExistence type="inferred from homology"/>
<dbReference type="InterPro" id="IPR037459">
    <property type="entry name" value="RhgT-like"/>
</dbReference>
<dbReference type="EMBL" id="BMHK01000065">
    <property type="protein sequence ID" value="GGC16550.1"/>
    <property type="molecule type" value="Genomic_DNA"/>
</dbReference>
<keyword evidence="2" id="KW-0378">Hydrolase</keyword>
<dbReference type="Proteomes" id="UP000608154">
    <property type="component" value="Unassembled WGS sequence"/>
</dbReference>
<keyword evidence="3" id="KW-0732">Signal</keyword>
<evidence type="ECO:0000256" key="2">
    <source>
        <dbReference type="ARBA" id="ARBA00022801"/>
    </source>
</evidence>
<dbReference type="AlphaFoldDB" id="A0A916TXB1"/>
<dbReference type="InterPro" id="IPR036514">
    <property type="entry name" value="SGNH_hydro_sf"/>
</dbReference>
<organism evidence="5 6">
    <name type="scientific">Novosphingobium endophyticum</name>
    <dbReference type="NCBI Taxonomy" id="1955250"/>
    <lineage>
        <taxon>Bacteria</taxon>
        <taxon>Pseudomonadati</taxon>
        <taxon>Pseudomonadota</taxon>
        <taxon>Alphaproteobacteria</taxon>
        <taxon>Sphingomonadales</taxon>
        <taxon>Sphingomonadaceae</taxon>
        <taxon>Novosphingobium</taxon>
    </lineage>
</organism>
<name>A0A916TXB1_9SPHN</name>
<comment type="caution">
    <text evidence="5">The sequence shown here is derived from an EMBL/GenBank/DDBJ whole genome shotgun (WGS) entry which is preliminary data.</text>
</comment>
<evidence type="ECO:0000313" key="6">
    <source>
        <dbReference type="Proteomes" id="UP000608154"/>
    </source>
</evidence>
<keyword evidence="6" id="KW-1185">Reference proteome</keyword>
<feature type="chain" id="PRO_5037425081" evidence="3">
    <location>
        <begin position="28"/>
        <end position="299"/>
    </location>
</feature>
<gene>
    <name evidence="5" type="ORF">GCM10011494_39290</name>
</gene>
<evidence type="ECO:0000259" key="4">
    <source>
        <dbReference type="Pfam" id="PF13472"/>
    </source>
</evidence>
<evidence type="ECO:0000313" key="5">
    <source>
        <dbReference type="EMBL" id="GGC16550.1"/>
    </source>
</evidence>
<dbReference type="PANTHER" id="PTHR43695">
    <property type="entry name" value="PUTATIVE (AFU_ORTHOLOGUE AFUA_2G17250)-RELATED"/>
    <property type="match status" value="1"/>
</dbReference>
<reference evidence="5" key="1">
    <citation type="journal article" date="2014" name="Int. J. Syst. Evol. Microbiol.">
        <title>Complete genome sequence of Corynebacterium casei LMG S-19264T (=DSM 44701T), isolated from a smear-ripened cheese.</title>
        <authorList>
            <consortium name="US DOE Joint Genome Institute (JGI-PGF)"/>
            <person name="Walter F."/>
            <person name="Albersmeier A."/>
            <person name="Kalinowski J."/>
            <person name="Ruckert C."/>
        </authorList>
    </citation>
    <scope>NUCLEOTIDE SEQUENCE</scope>
    <source>
        <strain evidence="5">CGMCC 1.15095</strain>
    </source>
</reference>
<dbReference type="Pfam" id="PF13472">
    <property type="entry name" value="Lipase_GDSL_2"/>
    <property type="match status" value="1"/>
</dbReference>
<dbReference type="CDD" id="cd01821">
    <property type="entry name" value="Rhamnogalacturan_acetylesterase_like"/>
    <property type="match status" value="1"/>
</dbReference>
<protein>
    <submittedName>
        <fullName evidence="5">Lysophospholipase</fullName>
    </submittedName>
</protein>
<feature type="signal peptide" evidence="3">
    <location>
        <begin position="1"/>
        <end position="27"/>
    </location>
</feature>
<dbReference type="PANTHER" id="PTHR43695:SF1">
    <property type="entry name" value="RHAMNOGALACTURONAN ACETYLESTERASE"/>
    <property type="match status" value="1"/>
</dbReference>
<evidence type="ECO:0000256" key="3">
    <source>
        <dbReference type="SAM" id="SignalP"/>
    </source>
</evidence>
<evidence type="ECO:0000256" key="1">
    <source>
        <dbReference type="ARBA" id="ARBA00008668"/>
    </source>
</evidence>
<dbReference type="SUPFAM" id="SSF52266">
    <property type="entry name" value="SGNH hydrolase"/>
    <property type="match status" value="1"/>
</dbReference>